<reference evidence="2" key="2">
    <citation type="journal article" date="2015" name="Data Brief">
        <title>Shoot transcriptome of the giant reed, Arundo donax.</title>
        <authorList>
            <person name="Barrero R.A."/>
            <person name="Guerrero F.D."/>
            <person name="Moolhuijzen P."/>
            <person name="Goolsby J.A."/>
            <person name="Tidwell J."/>
            <person name="Bellgard S.E."/>
            <person name="Bellgard M.I."/>
        </authorList>
    </citation>
    <scope>NUCLEOTIDE SEQUENCE</scope>
    <source>
        <tissue evidence="2">Shoot tissue taken approximately 20 cm above the soil surface</tissue>
    </source>
</reference>
<name>A0A0A9GJS7_ARUDO</name>
<feature type="region of interest" description="Disordered" evidence="1">
    <location>
        <begin position="1"/>
        <end position="52"/>
    </location>
</feature>
<dbReference type="EMBL" id="GBRH01172511">
    <property type="protein sequence ID" value="JAE25385.1"/>
    <property type="molecule type" value="Transcribed_RNA"/>
</dbReference>
<sequence length="52" mass="5974">MTIDTDSASQNPPPPPQSMQNAYTNSSPPELRPRATRHGREMRPRERRREGD</sequence>
<dbReference type="AlphaFoldDB" id="A0A0A9GJS7"/>
<evidence type="ECO:0000313" key="2">
    <source>
        <dbReference type="EMBL" id="JAE25385.1"/>
    </source>
</evidence>
<protein>
    <submittedName>
        <fullName evidence="2">Uncharacterized protein</fullName>
    </submittedName>
</protein>
<organism evidence="2">
    <name type="scientific">Arundo donax</name>
    <name type="common">Giant reed</name>
    <name type="synonym">Donax arundinaceus</name>
    <dbReference type="NCBI Taxonomy" id="35708"/>
    <lineage>
        <taxon>Eukaryota</taxon>
        <taxon>Viridiplantae</taxon>
        <taxon>Streptophyta</taxon>
        <taxon>Embryophyta</taxon>
        <taxon>Tracheophyta</taxon>
        <taxon>Spermatophyta</taxon>
        <taxon>Magnoliopsida</taxon>
        <taxon>Liliopsida</taxon>
        <taxon>Poales</taxon>
        <taxon>Poaceae</taxon>
        <taxon>PACMAD clade</taxon>
        <taxon>Arundinoideae</taxon>
        <taxon>Arundineae</taxon>
        <taxon>Arundo</taxon>
    </lineage>
</organism>
<accession>A0A0A9GJS7</accession>
<feature type="compositionally biased region" description="Polar residues" evidence="1">
    <location>
        <begin position="1"/>
        <end position="10"/>
    </location>
</feature>
<evidence type="ECO:0000256" key="1">
    <source>
        <dbReference type="SAM" id="MobiDB-lite"/>
    </source>
</evidence>
<reference evidence="2" key="1">
    <citation type="submission" date="2014-09" db="EMBL/GenBank/DDBJ databases">
        <authorList>
            <person name="Magalhaes I.L.F."/>
            <person name="Oliveira U."/>
            <person name="Santos F.R."/>
            <person name="Vidigal T.H.D.A."/>
            <person name="Brescovit A.D."/>
            <person name="Santos A.J."/>
        </authorList>
    </citation>
    <scope>NUCLEOTIDE SEQUENCE</scope>
    <source>
        <tissue evidence="2">Shoot tissue taken approximately 20 cm above the soil surface</tissue>
    </source>
</reference>
<proteinExistence type="predicted"/>
<feature type="compositionally biased region" description="Polar residues" evidence="1">
    <location>
        <begin position="18"/>
        <end position="28"/>
    </location>
</feature>
<feature type="compositionally biased region" description="Basic and acidic residues" evidence="1">
    <location>
        <begin position="38"/>
        <end position="52"/>
    </location>
</feature>